<dbReference type="EMBL" id="AAQH01000002">
    <property type="protein sequence ID" value="EAT13303.1"/>
    <property type="molecule type" value="Genomic_DNA"/>
</dbReference>
<dbReference type="Proteomes" id="UP000004263">
    <property type="component" value="Unassembled WGS sequence"/>
</dbReference>
<comment type="caution">
    <text evidence="9">The sequence shown here is derived from an EMBL/GenBank/DDBJ whole genome shotgun (WGS) entry which is preliminary data.</text>
</comment>
<dbReference type="GO" id="GO:0007165">
    <property type="term" value="P:signal transduction"/>
    <property type="evidence" value="ECO:0007669"/>
    <property type="project" value="TreeGrafter"/>
</dbReference>
<feature type="region of interest" description="Disordered" evidence="6">
    <location>
        <begin position="629"/>
        <end position="663"/>
    </location>
</feature>
<dbReference type="GO" id="GO:0008236">
    <property type="term" value="F:serine-type peptidase activity"/>
    <property type="evidence" value="ECO:0007669"/>
    <property type="project" value="UniProtKB-KW"/>
</dbReference>
<dbReference type="NCBIfam" id="TIGR00225">
    <property type="entry name" value="prc"/>
    <property type="match status" value="1"/>
</dbReference>
<dbReference type="Pfam" id="PF03572">
    <property type="entry name" value="Peptidase_S41"/>
    <property type="match status" value="1"/>
</dbReference>
<evidence type="ECO:0000313" key="9">
    <source>
        <dbReference type="EMBL" id="EAT13303.1"/>
    </source>
</evidence>
<reference evidence="9 10" key="1">
    <citation type="submission" date="2006-03" db="EMBL/GenBank/DDBJ databases">
        <authorList>
            <person name="Pinhassi J."/>
            <person name="Pedros-Alio C."/>
            <person name="Ferriera S."/>
            <person name="Johnson J."/>
            <person name="Kravitz S."/>
            <person name="Halpern A."/>
            <person name="Remington K."/>
            <person name="Beeson K."/>
            <person name="Tran B."/>
            <person name="Rogers Y.-H."/>
            <person name="Friedman R."/>
            <person name="Venter J.C."/>
        </authorList>
    </citation>
    <scope>NUCLEOTIDE SEQUENCE [LARGE SCALE GENOMIC DNA]</scope>
    <source>
        <strain evidence="9 10">RED65</strain>
    </source>
</reference>
<feature type="compositionally biased region" description="Basic and acidic residues" evidence="6">
    <location>
        <begin position="629"/>
        <end position="642"/>
    </location>
</feature>
<evidence type="ECO:0000256" key="5">
    <source>
        <dbReference type="RuleBase" id="RU004404"/>
    </source>
</evidence>
<dbReference type="InterPro" id="IPR004447">
    <property type="entry name" value="Peptidase_S41A"/>
</dbReference>
<dbReference type="GO" id="GO:0004175">
    <property type="term" value="F:endopeptidase activity"/>
    <property type="evidence" value="ECO:0007669"/>
    <property type="project" value="TreeGrafter"/>
</dbReference>
<dbReference type="Pfam" id="PF00595">
    <property type="entry name" value="PDZ"/>
    <property type="match status" value="1"/>
</dbReference>
<keyword evidence="3 5" id="KW-0378">Hydrolase</keyword>
<dbReference type="HOGENOM" id="CLU_016199_1_0_6"/>
<dbReference type="PROSITE" id="PS50106">
    <property type="entry name" value="PDZ"/>
    <property type="match status" value="1"/>
</dbReference>
<sequence>MFQNKKIHGLAIVLFSGLLSSNLFAANLEPKPEHALTNRAVVHHLYQHHYSRKYLNDEFSQKVFDRYLKILDNTRSYFTQADINEFLKYKTKLDDSIKTNDLKPGFEIYNRYQDRAIERLNYAINLLKGGMKQFNFDKDESLDLDRENAPWAASTAELDDLWRKRIKNTILNLKLAGKEDKDIIDLLERRYTSQLSRIEQINSEDAFQSYMNAVTHTFDPHTQYMSPRNSENFNINMSLSLQGIGAVLRSENENTIVERLVTGGPADKAGELKPSDKIIGVAQDEGPMEDVIGWRLDEVVDRIRGPKDSIVRLEIITGSGQTEKHKIISITRDEVKLEDRAAQKEIIKVERDGKKHNIGVIDIPAFYSDFEAKNANDPNYRSTTRDTANLIKELKKEGIEGLVIDLRNNGGGSLSEVRDLVGLFIPQGPTVQIRNTRGMTHVLSDQDPDVLYDGPLVVLTNRLSASASEIFAGAIQDYGRGLVLGSQTFGKGTVQTLIPLFRGQMKVTNAKFYRISGESTQHRGVIPDINFPEIYDVDKIGESALEEALPWDKIKPSKYKTFTAINPLLDELKSKHSKRIANNPDFIYLNKQTEFLEELRNDTVVSLNLKTRDQEREATKEKRLKLENERRVAKGMEPLKDISDDEEDVTEEDEEEGNTTADALLEEGGQILLDYVKLTS</sequence>
<name>Q1N4X5_9GAMM</name>
<comment type="similarity">
    <text evidence="1 5">Belongs to the peptidase S41A family.</text>
</comment>
<keyword evidence="7" id="KW-0732">Signal</keyword>
<feature type="compositionally biased region" description="Acidic residues" evidence="6">
    <location>
        <begin position="643"/>
        <end position="657"/>
    </location>
</feature>
<dbReference type="FunFam" id="3.90.226.10:FF:000090">
    <property type="entry name" value="Tail-specific protease"/>
    <property type="match status" value="1"/>
</dbReference>
<dbReference type="AlphaFoldDB" id="Q1N4X5"/>
<dbReference type="PANTHER" id="PTHR32060:SF22">
    <property type="entry name" value="CARBOXYL-TERMINAL-PROCESSING PEPTIDASE 3, CHLOROPLASTIC"/>
    <property type="match status" value="1"/>
</dbReference>
<evidence type="ECO:0000259" key="8">
    <source>
        <dbReference type="PROSITE" id="PS50106"/>
    </source>
</evidence>
<dbReference type="Pfam" id="PF11818">
    <property type="entry name" value="DUF3340"/>
    <property type="match status" value="1"/>
</dbReference>
<dbReference type="SMART" id="SM00228">
    <property type="entry name" value="PDZ"/>
    <property type="match status" value="1"/>
</dbReference>
<dbReference type="InterPro" id="IPR005151">
    <property type="entry name" value="Tail-specific_protease"/>
</dbReference>
<dbReference type="Gene3D" id="3.90.226.10">
    <property type="entry name" value="2-enoyl-CoA Hydratase, Chain A, domain 1"/>
    <property type="match status" value="1"/>
</dbReference>
<dbReference type="InterPro" id="IPR036034">
    <property type="entry name" value="PDZ_sf"/>
</dbReference>
<dbReference type="GO" id="GO:0006508">
    <property type="term" value="P:proteolysis"/>
    <property type="evidence" value="ECO:0007669"/>
    <property type="project" value="UniProtKB-KW"/>
</dbReference>
<dbReference type="CDD" id="cd06782">
    <property type="entry name" value="cpPDZ_CPP-like"/>
    <property type="match status" value="1"/>
</dbReference>
<keyword evidence="2 5" id="KW-0645">Protease</keyword>
<dbReference type="Pfam" id="PF17804">
    <property type="entry name" value="TSP_NTD"/>
    <property type="match status" value="1"/>
</dbReference>
<evidence type="ECO:0000256" key="1">
    <source>
        <dbReference type="ARBA" id="ARBA00009179"/>
    </source>
</evidence>
<dbReference type="InterPro" id="IPR001478">
    <property type="entry name" value="PDZ"/>
</dbReference>
<dbReference type="SUPFAM" id="SSF52096">
    <property type="entry name" value="ClpP/crotonase"/>
    <property type="match status" value="1"/>
</dbReference>
<dbReference type="InterPro" id="IPR020992">
    <property type="entry name" value="Tail_Prtase_C"/>
</dbReference>
<dbReference type="InterPro" id="IPR029045">
    <property type="entry name" value="ClpP/crotonase-like_dom_sf"/>
</dbReference>
<dbReference type="PANTHER" id="PTHR32060">
    <property type="entry name" value="TAIL-SPECIFIC PROTEASE"/>
    <property type="match status" value="1"/>
</dbReference>
<proteinExistence type="inferred from homology"/>
<keyword evidence="4 5" id="KW-0720">Serine protease</keyword>
<organism evidence="9 10">
    <name type="scientific">Bermanella marisrubri</name>
    <dbReference type="NCBI Taxonomy" id="207949"/>
    <lineage>
        <taxon>Bacteria</taxon>
        <taxon>Pseudomonadati</taxon>
        <taxon>Pseudomonadota</taxon>
        <taxon>Gammaproteobacteria</taxon>
        <taxon>Oceanospirillales</taxon>
        <taxon>Oceanospirillaceae</taxon>
        <taxon>Bermanella</taxon>
    </lineage>
</organism>
<evidence type="ECO:0000256" key="4">
    <source>
        <dbReference type="ARBA" id="ARBA00022825"/>
    </source>
</evidence>
<evidence type="ECO:0000256" key="3">
    <source>
        <dbReference type="ARBA" id="ARBA00022801"/>
    </source>
</evidence>
<dbReference type="RefSeq" id="WP_007017687.1">
    <property type="nucleotide sequence ID" value="NZ_CH724114.1"/>
</dbReference>
<feature type="signal peptide" evidence="7">
    <location>
        <begin position="1"/>
        <end position="25"/>
    </location>
</feature>
<dbReference type="SMART" id="SM00245">
    <property type="entry name" value="TSPc"/>
    <property type="match status" value="1"/>
</dbReference>
<dbReference type="Gene3D" id="2.30.42.10">
    <property type="match status" value="1"/>
</dbReference>
<dbReference type="OrthoDB" id="9812068at2"/>
<evidence type="ECO:0000256" key="7">
    <source>
        <dbReference type="SAM" id="SignalP"/>
    </source>
</evidence>
<keyword evidence="10" id="KW-1185">Reference proteome</keyword>
<dbReference type="GO" id="GO:0030288">
    <property type="term" value="C:outer membrane-bounded periplasmic space"/>
    <property type="evidence" value="ECO:0007669"/>
    <property type="project" value="TreeGrafter"/>
</dbReference>
<evidence type="ECO:0000313" key="10">
    <source>
        <dbReference type="Proteomes" id="UP000004263"/>
    </source>
</evidence>
<accession>Q1N4X5</accession>
<feature type="domain" description="PDZ" evidence="8">
    <location>
        <begin position="234"/>
        <end position="304"/>
    </location>
</feature>
<dbReference type="InterPro" id="IPR040573">
    <property type="entry name" value="TSP_N"/>
</dbReference>
<dbReference type="MEROPS" id="S41.001"/>
<protein>
    <submittedName>
        <fullName evidence="9">Periplasmic tail-specific protease</fullName>
    </submittedName>
</protein>
<feature type="chain" id="PRO_5004194565" evidence="7">
    <location>
        <begin position="26"/>
        <end position="680"/>
    </location>
</feature>
<dbReference type="SUPFAM" id="SSF50156">
    <property type="entry name" value="PDZ domain-like"/>
    <property type="match status" value="1"/>
</dbReference>
<evidence type="ECO:0000256" key="6">
    <source>
        <dbReference type="SAM" id="MobiDB-lite"/>
    </source>
</evidence>
<gene>
    <name evidence="9" type="ORF">RED65_01045</name>
</gene>
<dbReference type="STRING" id="207949.RED65_01045"/>
<dbReference type="CDD" id="cd07560">
    <property type="entry name" value="Peptidase_S41_CPP"/>
    <property type="match status" value="1"/>
</dbReference>
<evidence type="ECO:0000256" key="2">
    <source>
        <dbReference type="ARBA" id="ARBA00022670"/>
    </source>
</evidence>